<name>A0A0M3JDW5_ANISI</name>
<dbReference type="WBParaSite" id="ASIM_0000580601-mRNA-1">
    <property type="protein sequence ID" value="ASIM_0000580601-mRNA-1"/>
    <property type="gene ID" value="ASIM_0000580601"/>
</dbReference>
<dbReference type="AlphaFoldDB" id="A0A0M3JDW5"/>
<evidence type="ECO:0000313" key="2">
    <source>
        <dbReference type="Proteomes" id="UP000267096"/>
    </source>
</evidence>
<sequence length="51" mass="5577">MLQLSVNSLATLIILSQYAAITIRLCVVTRSDDAGTKLSPVAKKVLNMHDY</sequence>
<gene>
    <name evidence="1" type="ORF">ASIM_LOCUS5598</name>
</gene>
<reference evidence="3" key="1">
    <citation type="submission" date="2017-02" db="UniProtKB">
        <authorList>
            <consortium name="WormBaseParasite"/>
        </authorList>
    </citation>
    <scope>IDENTIFICATION</scope>
</reference>
<evidence type="ECO:0000313" key="1">
    <source>
        <dbReference type="EMBL" id="VDK25793.1"/>
    </source>
</evidence>
<dbReference type="EMBL" id="UYRR01011178">
    <property type="protein sequence ID" value="VDK25793.1"/>
    <property type="molecule type" value="Genomic_DNA"/>
</dbReference>
<reference evidence="1 2" key="2">
    <citation type="submission" date="2018-11" db="EMBL/GenBank/DDBJ databases">
        <authorList>
            <consortium name="Pathogen Informatics"/>
        </authorList>
    </citation>
    <scope>NUCLEOTIDE SEQUENCE [LARGE SCALE GENOMIC DNA]</scope>
</reference>
<organism evidence="3">
    <name type="scientific">Anisakis simplex</name>
    <name type="common">Herring worm</name>
    <dbReference type="NCBI Taxonomy" id="6269"/>
    <lineage>
        <taxon>Eukaryota</taxon>
        <taxon>Metazoa</taxon>
        <taxon>Ecdysozoa</taxon>
        <taxon>Nematoda</taxon>
        <taxon>Chromadorea</taxon>
        <taxon>Rhabditida</taxon>
        <taxon>Spirurina</taxon>
        <taxon>Ascaridomorpha</taxon>
        <taxon>Ascaridoidea</taxon>
        <taxon>Anisakidae</taxon>
        <taxon>Anisakis</taxon>
        <taxon>Anisakis simplex complex</taxon>
    </lineage>
</organism>
<keyword evidence="2" id="KW-1185">Reference proteome</keyword>
<accession>A0A0M3JDW5</accession>
<dbReference type="Proteomes" id="UP000267096">
    <property type="component" value="Unassembled WGS sequence"/>
</dbReference>
<proteinExistence type="predicted"/>
<protein>
    <submittedName>
        <fullName evidence="1 3">Uncharacterized protein</fullName>
    </submittedName>
</protein>
<evidence type="ECO:0000313" key="3">
    <source>
        <dbReference type="WBParaSite" id="ASIM_0000580601-mRNA-1"/>
    </source>
</evidence>